<accession>A0ABT0I323</accession>
<keyword evidence="5" id="KW-0547">Nucleotide-binding</keyword>
<evidence type="ECO:0000256" key="4">
    <source>
        <dbReference type="ARBA" id="ARBA00022694"/>
    </source>
</evidence>
<feature type="domain" description="Lysidine-tRNA(Ile) synthetase C-terminal" evidence="9">
    <location>
        <begin position="386"/>
        <end position="457"/>
    </location>
</feature>
<evidence type="ECO:0000256" key="7">
    <source>
        <dbReference type="ARBA" id="ARBA00048539"/>
    </source>
</evidence>
<keyword evidence="4 8" id="KW-0819">tRNA processing</keyword>
<dbReference type="Gene3D" id="3.40.50.620">
    <property type="entry name" value="HUPs"/>
    <property type="match status" value="1"/>
</dbReference>
<dbReference type="SUPFAM" id="SSF56037">
    <property type="entry name" value="PheT/TilS domain"/>
    <property type="match status" value="1"/>
</dbReference>
<comment type="caution">
    <text evidence="10">The sequence shown here is derived from an EMBL/GenBank/DDBJ whole genome shotgun (WGS) entry which is preliminary data.</text>
</comment>
<evidence type="ECO:0000256" key="6">
    <source>
        <dbReference type="ARBA" id="ARBA00022840"/>
    </source>
</evidence>
<dbReference type="InterPro" id="IPR014729">
    <property type="entry name" value="Rossmann-like_a/b/a_fold"/>
</dbReference>
<gene>
    <name evidence="8 10" type="primary">tilS</name>
    <name evidence="10" type="ORF">LNP07_06410</name>
</gene>
<evidence type="ECO:0000256" key="2">
    <source>
        <dbReference type="ARBA" id="ARBA00022490"/>
    </source>
</evidence>
<evidence type="ECO:0000256" key="3">
    <source>
        <dbReference type="ARBA" id="ARBA00022598"/>
    </source>
</evidence>
<dbReference type="RefSeq" id="WP_248601883.1">
    <property type="nucleotide sequence ID" value="NZ_JAJIAO010000008.1"/>
</dbReference>
<proteinExistence type="inferred from homology"/>
<comment type="catalytic activity">
    <reaction evidence="7 8">
        <text>cytidine(34) in tRNA(Ile2) + L-lysine + ATP = lysidine(34) in tRNA(Ile2) + AMP + diphosphate + H(+)</text>
        <dbReference type="Rhea" id="RHEA:43744"/>
        <dbReference type="Rhea" id="RHEA-COMP:10625"/>
        <dbReference type="Rhea" id="RHEA-COMP:10670"/>
        <dbReference type="ChEBI" id="CHEBI:15378"/>
        <dbReference type="ChEBI" id="CHEBI:30616"/>
        <dbReference type="ChEBI" id="CHEBI:32551"/>
        <dbReference type="ChEBI" id="CHEBI:33019"/>
        <dbReference type="ChEBI" id="CHEBI:82748"/>
        <dbReference type="ChEBI" id="CHEBI:83665"/>
        <dbReference type="ChEBI" id="CHEBI:456215"/>
        <dbReference type="EC" id="6.3.4.19"/>
    </reaction>
</comment>
<dbReference type="SMART" id="SM00977">
    <property type="entry name" value="TilS_C"/>
    <property type="match status" value="1"/>
</dbReference>
<dbReference type="PANTHER" id="PTHR43033">
    <property type="entry name" value="TRNA(ILE)-LYSIDINE SYNTHASE-RELATED"/>
    <property type="match status" value="1"/>
</dbReference>
<keyword evidence="3 8" id="KW-0436">Ligase</keyword>
<dbReference type="Proteomes" id="UP001522905">
    <property type="component" value="Unassembled WGS sequence"/>
</dbReference>
<dbReference type="Pfam" id="PF01171">
    <property type="entry name" value="ATP_bind_3"/>
    <property type="match status" value="1"/>
</dbReference>
<dbReference type="GO" id="GO:0032267">
    <property type="term" value="F:tRNA(Ile)-lysidine synthase activity"/>
    <property type="evidence" value="ECO:0007669"/>
    <property type="project" value="UniProtKB-EC"/>
</dbReference>
<dbReference type="InterPro" id="IPR012795">
    <property type="entry name" value="tRNA_Ile_lys_synt_N"/>
</dbReference>
<dbReference type="InterPro" id="IPR011063">
    <property type="entry name" value="TilS/TtcA_N"/>
</dbReference>
<evidence type="ECO:0000313" key="11">
    <source>
        <dbReference type="Proteomes" id="UP001522905"/>
    </source>
</evidence>
<protein>
    <recommendedName>
        <fullName evidence="8">tRNA(Ile)-lysidine synthase</fullName>
        <ecNumber evidence="8">6.3.4.19</ecNumber>
    </recommendedName>
    <alternativeName>
        <fullName evidence="8">tRNA(Ile)-2-lysyl-cytidine synthase</fullName>
    </alternativeName>
    <alternativeName>
        <fullName evidence="8">tRNA(Ile)-lysidine synthetase</fullName>
    </alternativeName>
</protein>
<dbReference type="EC" id="6.3.4.19" evidence="8"/>
<reference evidence="10 11" key="1">
    <citation type="submission" date="2021-11" db="EMBL/GenBank/DDBJ databases">
        <title>Comparative genomics of bee honey and flower isolates.</title>
        <authorList>
            <person name="Bechtner J.D."/>
            <person name="Gallus M.K."/>
            <person name="Ehrmann M."/>
        </authorList>
    </citation>
    <scope>NUCLEOTIDE SEQUENCE [LARGE SCALE GENOMIC DNA]</scope>
    <source>
        <strain evidence="10 11">M161</strain>
    </source>
</reference>
<dbReference type="PANTHER" id="PTHR43033:SF1">
    <property type="entry name" value="TRNA(ILE)-LYSIDINE SYNTHASE-RELATED"/>
    <property type="match status" value="1"/>
</dbReference>
<comment type="subcellular location">
    <subcellularLocation>
        <location evidence="1 8">Cytoplasm</location>
    </subcellularLocation>
</comment>
<evidence type="ECO:0000256" key="5">
    <source>
        <dbReference type="ARBA" id="ARBA00022741"/>
    </source>
</evidence>
<comment type="caution">
    <text evidence="8">Lacks conserved residue(s) required for the propagation of feature annotation.</text>
</comment>
<keyword evidence="6" id="KW-0067">ATP-binding</keyword>
<dbReference type="EMBL" id="JAJIAO010000008">
    <property type="protein sequence ID" value="MCK8625145.1"/>
    <property type="molecule type" value="Genomic_DNA"/>
</dbReference>
<dbReference type="InterPro" id="IPR012796">
    <property type="entry name" value="Lysidine-tRNA-synth_C"/>
</dbReference>
<dbReference type="NCBIfam" id="TIGR02432">
    <property type="entry name" value="lysidine_TilS_N"/>
    <property type="match status" value="1"/>
</dbReference>
<comment type="function">
    <text evidence="8">Ligates lysine onto the cytidine present at position 34 of the AUA codon-specific tRNA(Ile) that contains the anticodon CAU, in an ATP-dependent manner. Cytidine is converted to lysidine, thus changing the amino acid specificity of the tRNA from methionine to isoleucine.</text>
</comment>
<dbReference type="NCBIfam" id="TIGR02433">
    <property type="entry name" value="lysidine_TilS_C"/>
    <property type="match status" value="1"/>
</dbReference>
<keyword evidence="11" id="KW-1185">Reference proteome</keyword>
<evidence type="ECO:0000256" key="8">
    <source>
        <dbReference type="HAMAP-Rule" id="MF_01161"/>
    </source>
</evidence>
<keyword evidence="2 8" id="KW-0963">Cytoplasm</keyword>
<evidence type="ECO:0000256" key="1">
    <source>
        <dbReference type="ARBA" id="ARBA00004496"/>
    </source>
</evidence>
<dbReference type="SUPFAM" id="SSF52402">
    <property type="entry name" value="Adenine nucleotide alpha hydrolases-like"/>
    <property type="match status" value="1"/>
</dbReference>
<sequence>MVKRNRVFDNFFNQVRDNHYWSQNDPVVVAVSTGVDSMVLLDLLTKLPPTLKPKIIVAHINHKLRKQSEKERIFLQKYCQQNGLIFELSIWAKNMHPATGIEAAGRQFRYAFFKKVMHKYNARILMTAHHANDQAETVLMKLIRGNYISGLSGIELKRSFDTGELIRPLLKFKKNDIKQYAIKNEVKWFEDVTNKDLDVQRNRFRNVILPLMQKENLHAVEHIGEFSEELNDLKKTNEFLLKQTLKYVWNSKNDSLNIKSLSKYPDYIQRSLIVYLIFHKKNIKNVKPKLIDEILTLLKNSHKPQAKFRLTKDVYLTKNYNLCTINDDNNETLVNDAKTTSLLINHWYKSIAGFSFGVFDEQFNYGALNEIDRKSTFYLNDKQLPLIVRLTNKNDKITLKNGGHQSAKRIFINKKVPNFFRERAQTLLDKDGRVLSIIGYSESTILKSTDKRYTLLVKGINLKGEEHE</sequence>
<comment type="similarity">
    <text evidence="8">Belongs to the tRNA(Ile)-lysidine synthase family.</text>
</comment>
<evidence type="ECO:0000313" key="10">
    <source>
        <dbReference type="EMBL" id="MCK8625145.1"/>
    </source>
</evidence>
<dbReference type="HAMAP" id="MF_01161">
    <property type="entry name" value="tRNA_Ile_lys_synt"/>
    <property type="match status" value="1"/>
</dbReference>
<organism evidence="10 11">
    <name type="scientific">Apilactobacillus xinyiensis</name>
    <dbReference type="NCBI Taxonomy" id="2841032"/>
    <lineage>
        <taxon>Bacteria</taxon>
        <taxon>Bacillati</taxon>
        <taxon>Bacillota</taxon>
        <taxon>Bacilli</taxon>
        <taxon>Lactobacillales</taxon>
        <taxon>Lactobacillaceae</taxon>
        <taxon>Apilactobacillus</taxon>
    </lineage>
</organism>
<dbReference type="InterPro" id="IPR012094">
    <property type="entry name" value="tRNA_Ile_lys_synt"/>
</dbReference>
<evidence type="ECO:0000259" key="9">
    <source>
        <dbReference type="SMART" id="SM00977"/>
    </source>
</evidence>
<name>A0ABT0I323_9LACO</name>
<dbReference type="CDD" id="cd01992">
    <property type="entry name" value="TilS_N"/>
    <property type="match status" value="1"/>
</dbReference>